<dbReference type="Gene3D" id="1.10.10.10">
    <property type="entry name" value="Winged helix-like DNA-binding domain superfamily/Winged helix DNA-binding domain"/>
    <property type="match status" value="1"/>
</dbReference>
<evidence type="ECO:0000256" key="1">
    <source>
        <dbReference type="ARBA" id="ARBA00023015"/>
    </source>
</evidence>
<dbReference type="PANTHER" id="PTHR33204">
    <property type="entry name" value="TRANSCRIPTIONAL REGULATOR, MARR FAMILY"/>
    <property type="match status" value="1"/>
</dbReference>
<keyword evidence="3" id="KW-0804">Transcription</keyword>
<name>A0A365Y2N5_9BACT</name>
<comment type="caution">
    <text evidence="5">The sequence shown here is derived from an EMBL/GenBank/DDBJ whole genome shotgun (WGS) entry which is preliminary data.</text>
</comment>
<protein>
    <submittedName>
        <fullName evidence="5">Transcriptional regulator</fullName>
    </submittedName>
</protein>
<proteinExistence type="predicted"/>
<dbReference type="SUPFAM" id="SSF46785">
    <property type="entry name" value="Winged helix' DNA-binding domain"/>
    <property type="match status" value="1"/>
</dbReference>
<dbReference type="GO" id="GO:0003677">
    <property type="term" value="F:DNA binding"/>
    <property type="evidence" value="ECO:0007669"/>
    <property type="project" value="UniProtKB-KW"/>
</dbReference>
<dbReference type="InterPro" id="IPR036390">
    <property type="entry name" value="WH_DNA-bd_sf"/>
</dbReference>
<keyword evidence="2" id="KW-0238">DNA-binding</keyword>
<feature type="domain" description="HTH hxlR-type" evidence="4">
    <location>
        <begin position="12"/>
        <end position="110"/>
    </location>
</feature>
<dbReference type="Pfam" id="PF01638">
    <property type="entry name" value="HxlR"/>
    <property type="match status" value="1"/>
</dbReference>
<evidence type="ECO:0000256" key="3">
    <source>
        <dbReference type="ARBA" id="ARBA00023163"/>
    </source>
</evidence>
<evidence type="ECO:0000313" key="6">
    <source>
        <dbReference type="Proteomes" id="UP000253410"/>
    </source>
</evidence>
<dbReference type="InterPro" id="IPR036388">
    <property type="entry name" value="WH-like_DNA-bd_sf"/>
</dbReference>
<keyword evidence="6" id="KW-1185">Reference proteome</keyword>
<gene>
    <name evidence="5" type="ORF">DF182_09865</name>
</gene>
<dbReference type="InterPro" id="IPR002577">
    <property type="entry name" value="HTH_HxlR"/>
</dbReference>
<evidence type="ECO:0000313" key="5">
    <source>
        <dbReference type="EMBL" id="RBL92863.1"/>
    </source>
</evidence>
<organism evidence="5 6">
    <name type="scientific">Chitinophaga flava</name>
    <dbReference type="NCBI Taxonomy" id="2259036"/>
    <lineage>
        <taxon>Bacteria</taxon>
        <taxon>Pseudomonadati</taxon>
        <taxon>Bacteroidota</taxon>
        <taxon>Chitinophagia</taxon>
        <taxon>Chitinophagales</taxon>
        <taxon>Chitinophagaceae</taxon>
        <taxon>Chitinophaga</taxon>
    </lineage>
</organism>
<dbReference type="AlphaFoldDB" id="A0A365Y2N5"/>
<evidence type="ECO:0000259" key="4">
    <source>
        <dbReference type="PROSITE" id="PS51118"/>
    </source>
</evidence>
<evidence type="ECO:0000256" key="2">
    <source>
        <dbReference type="ARBA" id="ARBA00023125"/>
    </source>
</evidence>
<accession>A0A365Y2N5</accession>
<dbReference type="PROSITE" id="PS51118">
    <property type="entry name" value="HTH_HXLR"/>
    <property type="match status" value="1"/>
</dbReference>
<keyword evidence="1" id="KW-0805">Transcription regulation</keyword>
<dbReference type="RefSeq" id="WP_113615458.1">
    <property type="nucleotide sequence ID" value="NZ_QFFJ01000001.1"/>
</dbReference>
<dbReference type="Proteomes" id="UP000253410">
    <property type="component" value="Unassembled WGS sequence"/>
</dbReference>
<dbReference type="EMBL" id="QFFJ01000001">
    <property type="protein sequence ID" value="RBL92863.1"/>
    <property type="molecule type" value="Genomic_DNA"/>
</dbReference>
<sequence>MSTGKLCLEHIRPVIDAVDVLNGKWRIPVVVALCESPRRFNELLRDIKNITPRMLAKTLQELEQHELLERVPDTDNPATTIYQISEYGHSIEPLILALTEWGTAHRKRLIGKS</sequence>
<reference evidence="5 6" key="1">
    <citation type="submission" date="2018-05" db="EMBL/GenBank/DDBJ databases">
        <title>Chitinophaga sp. K3CV102501T nov., isolated from isolated from a monsoon evergreen broad-leaved forest soil.</title>
        <authorList>
            <person name="Lv Y."/>
        </authorList>
    </citation>
    <scope>NUCLEOTIDE SEQUENCE [LARGE SCALE GENOMIC DNA]</scope>
    <source>
        <strain evidence="5 6">GDMCC 1.1325</strain>
    </source>
</reference>
<dbReference type="OrthoDB" id="2619345at2"/>